<comment type="caution">
    <text evidence="2">The sequence shown here is derived from an EMBL/GenBank/DDBJ whole genome shotgun (WGS) entry which is preliminary data.</text>
</comment>
<reference evidence="2" key="1">
    <citation type="journal article" date="2014" name="Int. J. Syst. Evol. Microbiol.">
        <title>Complete genome of a new Firmicutes species belonging to the dominant human colonic microbiota ('Ruminococcus bicirculans') reveals two chromosomes and a selective capacity to utilize plant glucans.</title>
        <authorList>
            <consortium name="NISC Comparative Sequencing Program"/>
            <person name="Wegmann U."/>
            <person name="Louis P."/>
            <person name="Goesmann A."/>
            <person name="Henrissat B."/>
            <person name="Duncan S.H."/>
            <person name="Flint H.J."/>
        </authorList>
    </citation>
    <scope>NUCLEOTIDE SEQUENCE</scope>
    <source>
        <strain evidence="2">NBRC 108216</strain>
    </source>
</reference>
<dbReference type="Pfam" id="PF04402">
    <property type="entry name" value="SIMPL"/>
    <property type="match status" value="1"/>
</dbReference>
<keyword evidence="3" id="KW-1185">Reference proteome</keyword>
<proteinExistence type="predicted"/>
<feature type="chain" id="PRO_5047008335" evidence="1">
    <location>
        <begin position="28"/>
        <end position="246"/>
    </location>
</feature>
<name>A0ABQ5UVN5_9PROT</name>
<feature type="signal peptide" evidence="1">
    <location>
        <begin position="1"/>
        <end position="27"/>
    </location>
</feature>
<dbReference type="Gene3D" id="3.30.110.170">
    <property type="entry name" value="Protein of unknown function (DUF541), domain 1"/>
    <property type="match status" value="1"/>
</dbReference>
<sequence length="246" mass="25871">MSRLISSAVFLAAFALPLTATPSIAKAHDGAKSMPGVIHVTASATTDTVPDRATVSAGVQTNGKTAQEAMRLNAELMQNVFRALSQAGVPEDDVSTSYLNLNPQYNYETRVNGQPQLVGYQASNQIAITTRDLDSVGRLIDSLLSAGVNNINNVQFSVTNTDAAQDRARTQAITKARRKAQSMASAAGVDLGRLVSLTEGSAPTPGPYYAMGASAVRNESMDMAPPLAPGQREIRATVTLSYAIAD</sequence>
<dbReference type="PANTHER" id="PTHR34387:SF2">
    <property type="entry name" value="SLR1258 PROTEIN"/>
    <property type="match status" value="1"/>
</dbReference>
<protein>
    <submittedName>
        <fullName evidence="2">SIMPL domain-containing protein</fullName>
    </submittedName>
</protein>
<evidence type="ECO:0000313" key="3">
    <source>
        <dbReference type="Proteomes" id="UP001161390"/>
    </source>
</evidence>
<dbReference type="Proteomes" id="UP001161390">
    <property type="component" value="Unassembled WGS sequence"/>
</dbReference>
<organism evidence="2 3">
    <name type="scientific">Algimonas porphyrae</name>
    <dbReference type="NCBI Taxonomy" id="1128113"/>
    <lineage>
        <taxon>Bacteria</taxon>
        <taxon>Pseudomonadati</taxon>
        <taxon>Pseudomonadota</taxon>
        <taxon>Alphaproteobacteria</taxon>
        <taxon>Maricaulales</taxon>
        <taxon>Robiginitomaculaceae</taxon>
        <taxon>Algimonas</taxon>
    </lineage>
</organism>
<keyword evidence="1" id="KW-0732">Signal</keyword>
<dbReference type="RefSeq" id="WP_284368970.1">
    <property type="nucleotide sequence ID" value="NZ_BSNJ01000001.1"/>
</dbReference>
<dbReference type="InterPro" id="IPR007497">
    <property type="entry name" value="SIMPL/DUF541"/>
</dbReference>
<reference evidence="2" key="2">
    <citation type="submission" date="2023-01" db="EMBL/GenBank/DDBJ databases">
        <title>Draft genome sequence of Algimonas porphyrae strain NBRC 108216.</title>
        <authorList>
            <person name="Sun Q."/>
            <person name="Mori K."/>
        </authorList>
    </citation>
    <scope>NUCLEOTIDE SEQUENCE</scope>
    <source>
        <strain evidence="2">NBRC 108216</strain>
    </source>
</reference>
<evidence type="ECO:0000256" key="1">
    <source>
        <dbReference type="SAM" id="SignalP"/>
    </source>
</evidence>
<dbReference type="EMBL" id="BSNJ01000001">
    <property type="protein sequence ID" value="GLQ19213.1"/>
    <property type="molecule type" value="Genomic_DNA"/>
</dbReference>
<dbReference type="Gene3D" id="3.30.70.2970">
    <property type="entry name" value="Protein of unknown function (DUF541), domain 2"/>
    <property type="match status" value="1"/>
</dbReference>
<dbReference type="InterPro" id="IPR052022">
    <property type="entry name" value="26kDa_periplasmic_antigen"/>
</dbReference>
<gene>
    <name evidence="2" type="ORF">GCM10007854_01680</name>
</gene>
<accession>A0ABQ5UVN5</accession>
<evidence type="ECO:0000313" key="2">
    <source>
        <dbReference type="EMBL" id="GLQ19213.1"/>
    </source>
</evidence>
<dbReference type="PANTHER" id="PTHR34387">
    <property type="entry name" value="SLR1258 PROTEIN"/>
    <property type="match status" value="1"/>
</dbReference>